<evidence type="ECO:0000313" key="1">
    <source>
        <dbReference type="EMBL" id="MBP2322664.1"/>
    </source>
</evidence>
<dbReference type="EMBL" id="JAGINW010000001">
    <property type="protein sequence ID" value="MBP2322664.1"/>
    <property type="molecule type" value="Genomic_DNA"/>
</dbReference>
<proteinExistence type="predicted"/>
<organism evidence="1 2">
    <name type="scientific">Kibdelosporangium banguiense</name>
    <dbReference type="NCBI Taxonomy" id="1365924"/>
    <lineage>
        <taxon>Bacteria</taxon>
        <taxon>Bacillati</taxon>
        <taxon>Actinomycetota</taxon>
        <taxon>Actinomycetes</taxon>
        <taxon>Pseudonocardiales</taxon>
        <taxon>Pseudonocardiaceae</taxon>
        <taxon>Kibdelosporangium</taxon>
    </lineage>
</organism>
<protein>
    <submittedName>
        <fullName evidence="1">Uncharacterized protein</fullName>
    </submittedName>
</protein>
<evidence type="ECO:0000313" key="2">
    <source>
        <dbReference type="Proteomes" id="UP001519332"/>
    </source>
</evidence>
<name>A0ABS4TE26_9PSEU</name>
<dbReference type="RefSeq" id="WP_209638276.1">
    <property type="nucleotide sequence ID" value="NZ_JAGINW010000001.1"/>
</dbReference>
<sequence>MDNETARDMVVNLNARQLIFPRLNSVYGRNCGVELDRGTHEPGDAVKFEAYHGVVASPSDLNVISCRVVATADTEADFDLVTGGHHAEVLSERLMIVSPSQMLTASNPLESKTVELRLSINVM</sequence>
<gene>
    <name evidence="1" type="ORF">JOF56_003049</name>
</gene>
<accession>A0ABS4TE26</accession>
<comment type="caution">
    <text evidence="1">The sequence shown here is derived from an EMBL/GenBank/DDBJ whole genome shotgun (WGS) entry which is preliminary data.</text>
</comment>
<dbReference type="Proteomes" id="UP001519332">
    <property type="component" value="Unassembled WGS sequence"/>
</dbReference>
<reference evidence="1 2" key="1">
    <citation type="submission" date="2021-03" db="EMBL/GenBank/DDBJ databases">
        <title>Sequencing the genomes of 1000 actinobacteria strains.</title>
        <authorList>
            <person name="Klenk H.-P."/>
        </authorList>
    </citation>
    <scope>NUCLEOTIDE SEQUENCE [LARGE SCALE GENOMIC DNA]</scope>
    <source>
        <strain evidence="1 2">DSM 46670</strain>
    </source>
</reference>
<keyword evidence="2" id="KW-1185">Reference proteome</keyword>